<proteinExistence type="predicted"/>
<sequence>MSCEITRGFGKGCNDSIGGVKEIYFGEWSTITTAGITYDGGGQVSALPTATIYKYVPHQNTANWVEETTASIETGSVFFTSTVSLSLKGLSQTKQRELQSLAFGRWVIFVRDSNDNIWMIGTYEGCLMNGGNGSTGAAKGDLNGYTLTLVSEDKYRAPRLQDYDVVPFDNFADITVEDN</sequence>
<dbReference type="EMBL" id="LR796730">
    <property type="protein sequence ID" value="CAB4162453.1"/>
    <property type="molecule type" value="Genomic_DNA"/>
</dbReference>
<reference evidence="1" key="1">
    <citation type="submission" date="2020-04" db="EMBL/GenBank/DDBJ databases">
        <authorList>
            <person name="Chiriac C."/>
            <person name="Salcher M."/>
            <person name="Ghai R."/>
            <person name="Kavagutti S V."/>
        </authorList>
    </citation>
    <scope>NUCLEOTIDE SEQUENCE</scope>
</reference>
<name>A0A6J5NU27_9CAUD</name>
<organism evidence="1">
    <name type="scientific">uncultured Caudovirales phage</name>
    <dbReference type="NCBI Taxonomy" id="2100421"/>
    <lineage>
        <taxon>Viruses</taxon>
        <taxon>Duplodnaviria</taxon>
        <taxon>Heunggongvirae</taxon>
        <taxon>Uroviricota</taxon>
        <taxon>Caudoviricetes</taxon>
        <taxon>Peduoviridae</taxon>
        <taxon>Maltschvirus</taxon>
        <taxon>Maltschvirus maltsch</taxon>
    </lineage>
</organism>
<accession>A0A6J5NU27</accession>
<protein>
    <submittedName>
        <fullName evidence="1">Uncharacterized protein</fullName>
    </submittedName>
</protein>
<gene>
    <name evidence="1" type="ORF">UFOVP780_42</name>
</gene>
<evidence type="ECO:0000313" key="1">
    <source>
        <dbReference type="EMBL" id="CAB4162453.1"/>
    </source>
</evidence>